<dbReference type="PANTHER" id="PTHR37610">
    <property type="entry name" value="CCHC-TYPE DOMAIN-CONTAINING PROTEIN"/>
    <property type="match status" value="1"/>
</dbReference>
<gene>
    <name evidence="2" type="ORF">LUZ62_045502</name>
</gene>
<evidence type="ECO:0000256" key="1">
    <source>
        <dbReference type="SAM" id="MobiDB-lite"/>
    </source>
</evidence>
<sequence>MTGTSTETLPPWSDLQGVDTNIVKLTTILLNGSNYQQWAHAVNIALEGRGLLEFITGEFEKPNQIAKPKEYKQWRKFDCQVLTLIQNSIEPKIGEIFFNYESSKELWDAITKHYGKKRNHSHIFHLKQKIEKISQNQRPVIDYITDLKRGWEELKLYQLPTSDPNMRKERVHAQVYRFLGGLDDSYDAIRTQILLSAELPHLEDVMATIEGEETRRLLMASSSTDQEKIEAQAMVAKKQNPNPRSGKGENWCDNCKKEGHPRDKCWFLHPNLRPKWWKEKVEGKSKAEYSKGERKKGFGAAVRTAEDEGGKGERNGSGAGSSSNGSASNRSREELGSLLAQLAELLKPNLKNNSGYEIQDEDW</sequence>
<evidence type="ECO:0000313" key="2">
    <source>
        <dbReference type="EMBL" id="KAJ4794256.1"/>
    </source>
</evidence>
<feature type="compositionally biased region" description="Basic and acidic residues" evidence="1">
    <location>
        <begin position="279"/>
        <end position="296"/>
    </location>
</feature>
<dbReference type="Pfam" id="PF14223">
    <property type="entry name" value="Retrotran_gag_2"/>
    <property type="match status" value="1"/>
</dbReference>
<dbReference type="PANTHER" id="PTHR37610:SF40">
    <property type="entry name" value="OS01G0909600 PROTEIN"/>
    <property type="match status" value="1"/>
</dbReference>
<feature type="compositionally biased region" description="Low complexity" evidence="1">
    <location>
        <begin position="320"/>
        <end position="329"/>
    </location>
</feature>
<protein>
    <submittedName>
        <fullName evidence="2">01P13-1</fullName>
    </submittedName>
</protein>
<proteinExistence type="predicted"/>
<organism evidence="2 3">
    <name type="scientific">Rhynchospora pubera</name>
    <dbReference type="NCBI Taxonomy" id="906938"/>
    <lineage>
        <taxon>Eukaryota</taxon>
        <taxon>Viridiplantae</taxon>
        <taxon>Streptophyta</taxon>
        <taxon>Embryophyta</taxon>
        <taxon>Tracheophyta</taxon>
        <taxon>Spermatophyta</taxon>
        <taxon>Magnoliopsida</taxon>
        <taxon>Liliopsida</taxon>
        <taxon>Poales</taxon>
        <taxon>Cyperaceae</taxon>
        <taxon>Cyperoideae</taxon>
        <taxon>Rhynchosporeae</taxon>
        <taxon>Rhynchospora</taxon>
    </lineage>
</organism>
<dbReference type="Proteomes" id="UP001140206">
    <property type="component" value="Chromosome 2"/>
</dbReference>
<keyword evidence="3" id="KW-1185">Reference proteome</keyword>
<dbReference type="AlphaFoldDB" id="A0AAV8FS60"/>
<feature type="region of interest" description="Disordered" evidence="1">
    <location>
        <begin position="279"/>
        <end position="335"/>
    </location>
</feature>
<dbReference type="EMBL" id="JAMFTS010000002">
    <property type="protein sequence ID" value="KAJ4794256.1"/>
    <property type="molecule type" value="Genomic_DNA"/>
</dbReference>
<evidence type="ECO:0000313" key="3">
    <source>
        <dbReference type="Proteomes" id="UP001140206"/>
    </source>
</evidence>
<feature type="compositionally biased region" description="Basic and acidic residues" evidence="1">
    <location>
        <begin position="304"/>
        <end position="314"/>
    </location>
</feature>
<accession>A0AAV8FS60</accession>
<comment type="caution">
    <text evidence="2">The sequence shown here is derived from an EMBL/GenBank/DDBJ whole genome shotgun (WGS) entry which is preliminary data.</text>
</comment>
<name>A0AAV8FS60_9POAL</name>
<reference evidence="2" key="1">
    <citation type="submission" date="2022-08" db="EMBL/GenBank/DDBJ databases">
        <authorList>
            <person name="Marques A."/>
        </authorList>
    </citation>
    <scope>NUCLEOTIDE SEQUENCE</scope>
    <source>
        <strain evidence="2">RhyPub2mFocal</strain>
        <tissue evidence="2">Leaves</tissue>
    </source>
</reference>